<name>B4I0U7_DROSE</name>
<gene>
    <name evidence="3" type="primary">Dsec\GM12368</name>
    <name evidence="3" type="ORF">Dsec_GM12368</name>
</gene>
<evidence type="ECO:0000259" key="2">
    <source>
        <dbReference type="Pfam" id="PF15866"/>
    </source>
</evidence>
<evidence type="ECO:0000313" key="4">
    <source>
        <dbReference type="Proteomes" id="UP000001292"/>
    </source>
</evidence>
<protein>
    <submittedName>
        <fullName evidence="3">GM12368</fullName>
    </submittedName>
</protein>
<dbReference type="AlphaFoldDB" id="B4I0U7"/>
<reference evidence="3 4" key="1">
    <citation type="journal article" date="2007" name="Nature">
        <title>Evolution of genes and genomes on the Drosophila phylogeny.</title>
        <authorList>
            <consortium name="Drosophila 12 Genomes Consortium"/>
            <person name="Clark A.G."/>
            <person name="Eisen M.B."/>
            <person name="Smith D.R."/>
            <person name="Bergman C.M."/>
            <person name="Oliver B."/>
            <person name="Markow T.A."/>
            <person name="Kaufman T.C."/>
            <person name="Kellis M."/>
            <person name="Gelbart W."/>
            <person name="Iyer V.N."/>
            <person name="Pollard D.A."/>
            <person name="Sackton T.B."/>
            <person name="Larracuente A.M."/>
            <person name="Singh N.D."/>
            <person name="Abad J.P."/>
            <person name="Abt D.N."/>
            <person name="Adryan B."/>
            <person name="Aguade M."/>
            <person name="Akashi H."/>
            <person name="Anderson W.W."/>
            <person name="Aquadro C.F."/>
            <person name="Ardell D.H."/>
            <person name="Arguello R."/>
            <person name="Artieri C.G."/>
            <person name="Barbash D.A."/>
            <person name="Barker D."/>
            <person name="Barsanti P."/>
            <person name="Batterham P."/>
            <person name="Batzoglou S."/>
            <person name="Begun D."/>
            <person name="Bhutkar A."/>
            <person name="Blanco E."/>
            <person name="Bosak S.A."/>
            <person name="Bradley R.K."/>
            <person name="Brand A.D."/>
            <person name="Brent M.R."/>
            <person name="Brooks A.N."/>
            <person name="Brown R.H."/>
            <person name="Butlin R.K."/>
            <person name="Caggese C."/>
            <person name="Calvi B.R."/>
            <person name="Bernardo de Carvalho A."/>
            <person name="Caspi A."/>
            <person name="Castrezana S."/>
            <person name="Celniker S.E."/>
            <person name="Chang J.L."/>
            <person name="Chapple C."/>
            <person name="Chatterji S."/>
            <person name="Chinwalla A."/>
            <person name="Civetta A."/>
            <person name="Clifton S.W."/>
            <person name="Comeron J.M."/>
            <person name="Costello J.C."/>
            <person name="Coyne J.A."/>
            <person name="Daub J."/>
            <person name="David R.G."/>
            <person name="Delcher A.L."/>
            <person name="Delehaunty K."/>
            <person name="Do C.B."/>
            <person name="Ebling H."/>
            <person name="Edwards K."/>
            <person name="Eickbush T."/>
            <person name="Evans J.D."/>
            <person name="Filipski A."/>
            <person name="Findeiss S."/>
            <person name="Freyhult E."/>
            <person name="Fulton L."/>
            <person name="Fulton R."/>
            <person name="Garcia A.C."/>
            <person name="Gardiner A."/>
            <person name="Garfield D.A."/>
            <person name="Garvin B.E."/>
            <person name="Gibson G."/>
            <person name="Gilbert D."/>
            <person name="Gnerre S."/>
            <person name="Godfrey J."/>
            <person name="Good R."/>
            <person name="Gotea V."/>
            <person name="Gravely B."/>
            <person name="Greenberg A.J."/>
            <person name="Griffiths-Jones S."/>
            <person name="Gross S."/>
            <person name="Guigo R."/>
            <person name="Gustafson E.A."/>
            <person name="Haerty W."/>
            <person name="Hahn M.W."/>
            <person name="Halligan D.L."/>
            <person name="Halpern A.L."/>
            <person name="Halter G.M."/>
            <person name="Han M.V."/>
            <person name="Heger A."/>
            <person name="Hillier L."/>
            <person name="Hinrichs A.S."/>
            <person name="Holmes I."/>
            <person name="Hoskins R.A."/>
            <person name="Hubisz M.J."/>
            <person name="Hultmark D."/>
            <person name="Huntley M.A."/>
            <person name="Jaffe D.B."/>
            <person name="Jagadeeshan S."/>
            <person name="Jeck W.R."/>
            <person name="Johnson J."/>
            <person name="Jones C.D."/>
            <person name="Jordan W.C."/>
            <person name="Karpen G.H."/>
            <person name="Kataoka E."/>
            <person name="Keightley P.D."/>
            <person name="Kheradpour P."/>
            <person name="Kirkness E.F."/>
            <person name="Koerich L.B."/>
            <person name="Kristiansen K."/>
            <person name="Kudrna D."/>
            <person name="Kulathinal R.J."/>
            <person name="Kumar S."/>
            <person name="Kwok R."/>
            <person name="Lander E."/>
            <person name="Langley C.H."/>
            <person name="Lapoint R."/>
            <person name="Lazzaro B.P."/>
            <person name="Lee S.J."/>
            <person name="Levesque L."/>
            <person name="Li R."/>
            <person name="Lin C.F."/>
            <person name="Lin M.F."/>
            <person name="Lindblad-Toh K."/>
            <person name="Llopart A."/>
            <person name="Long M."/>
            <person name="Low L."/>
            <person name="Lozovsky E."/>
            <person name="Lu J."/>
            <person name="Luo M."/>
            <person name="Machado C.A."/>
            <person name="Makalowski W."/>
            <person name="Marzo M."/>
            <person name="Matsuda M."/>
            <person name="Matzkin L."/>
            <person name="McAllister B."/>
            <person name="McBride C.S."/>
            <person name="McKernan B."/>
            <person name="McKernan K."/>
            <person name="Mendez-Lago M."/>
            <person name="Minx P."/>
            <person name="Mollenhauer M.U."/>
            <person name="Montooth K."/>
            <person name="Mount S.M."/>
            <person name="Mu X."/>
            <person name="Myers E."/>
            <person name="Negre B."/>
            <person name="Newfeld S."/>
            <person name="Nielsen R."/>
            <person name="Noor M.A."/>
            <person name="O'Grady P."/>
            <person name="Pachter L."/>
            <person name="Papaceit M."/>
            <person name="Parisi M.J."/>
            <person name="Parisi M."/>
            <person name="Parts L."/>
            <person name="Pedersen J.S."/>
            <person name="Pesole G."/>
            <person name="Phillippy A.M."/>
            <person name="Ponting C.P."/>
            <person name="Pop M."/>
            <person name="Porcelli D."/>
            <person name="Powell J.R."/>
            <person name="Prohaska S."/>
            <person name="Pruitt K."/>
            <person name="Puig M."/>
            <person name="Quesneville H."/>
            <person name="Ram K.R."/>
            <person name="Rand D."/>
            <person name="Rasmussen M.D."/>
            <person name="Reed L.K."/>
            <person name="Reenan R."/>
            <person name="Reily A."/>
            <person name="Remington K.A."/>
            <person name="Rieger T.T."/>
            <person name="Ritchie M.G."/>
            <person name="Robin C."/>
            <person name="Rogers Y.H."/>
            <person name="Rohde C."/>
            <person name="Rozas J."/>
            <person name="Rubenfield M.J."/>
            <person name="Ruiz A."/>
            <person name="Russo S."/>
            <person name="Salzberg S.L."/>
            <person name="Sanchez-Gracia A."/>
            <person name="Saranga D.J."/>
            <person name="Sato H."/>
            <person name="Schaeffer S.W."/>
            <person name="Schatz M.C."/>
            <person name="Schlenke T."/>
            <person name="Schwartz R."/>
            <person name="Segarra C."/>
            <person name="Singh R.S."/>
            <person name="Sirot L."/>
            <person name="Sirota M."/>
            <person name="Sisneros N.B."/>
            <person name="Smith C.D."/>
            <person name="Smith T.F."/>
            <person name="Spieth J."/>
            <person name="Stage D.E."/>
            <person name="Stark A."/>
            <person name="Stephan W."/>
            <person name="Strausberg R.L."/>
            <person name="Strempel S."/>
            <person name="Sturgill D."/>
            <person name="Sutton G."/>
            <person name="Sutton G.G."/>
            <person name="Tao W."/>
            <person name="Teichmann S."/>
            <person name="Tobari Y.N."/>
            <person name="Tomimura Y."/>
            <person name="Tsolas J.M."/>
            <person name="Valente V.L."/>
            <person name="Venter E."/>
            <person name="Venter J.C."/>
            <person name="Vicario S."/>
            <person name="Vieira F.G."/>
            <person name="Vilella A.J."/>
            <person name="Villasante A."/>
            <person name="Walenz B."/>
            <person name="Wang J."/>
            <person name="Wasserman M."/>
            <person name="Watts T."/>
            <person name="Wilson D."/>
            <person name="Wilson R.K."/>
            <person name="Wing R.A."/>
            <person name="Wolfner M.F."/>
            <person name="Wong A."/>
            <person name="Wong G.K."/>
            <person name="Wu C.I."/>
            <person name="Wu G."/>
            <person name="Yamamoto D."/>
            <person name="Yang H.P."/>
            <person name="Yang S.P."/>
            <person name="Yorke J.A."/>
            <person name="Yoshida K."/>
            <person name="Zdobnov E."/>
            <person name="Zhang P."/>
            <person name="Zhang Y."/>
            <person name="Zimin A.V."/>
            <person name="Baldwin J."/>
            <person name="Abdouelleil A."/>
            <person name="Abdulkadir J."/>
            <person name="Abebe A."/>
            <person name="Abera B."/>
            <person name="Abreu J."/>
            <person name="Acer S.C."/>
            <person name="Aftuck L."/>
            <person name="Alexander A."/>
            <person name="An P."/>
            <person name="Anderson E."/>
            <person name="Anderson S."/>
            <person name="Arachi H."/>
            <person name="Azer M."/>
            <person name="Bachantsang P."/>
            <person name="Barry A."/>
            <person name="Bayul T."/>
            <person name="Berlin A."/>
            <person name="Bessette D."/>
            <person name="Bloom T."/>
            <person name="Blye J."/>
            <person name="Boguslavskiy L."/>
            <person name="Bonnet C."/>
            <person name="Boukhgalter B."/>
            <person name="Bourzgui I."/>
            <person name="Brown A."/>
            <person name="Cahill P."/>
            <person name="Channer S."/>
            <person name="Cheshatsang Y."/>
            <person name="Chuda L."/>
            <person name="Citroen M."/>
            <person name="Collymore A."/>
            <person name="Cooke P."/>
            <person name="Costello M."/>
            <person name="D'Aco K."/>
            <person name="Daza R."/>
            <person name="De Haan G."/>
            <person name="DeGray S."/>
            <person name="DeMaso C."/>
            <person name="Dhargay N."/>
            <person name="Dooley K."/>
            <person name="Dooley E."/>
            <person name="Doricent M."/>
            <person name="Dorje P."/>
            <person name="Dorjee K."/>
            <person name="Dupes A."/>
            <person name="Elong R."/>
            <person name="Falk J."/>
            <person name="Farina A."/>
            <person name="Faro S."/>
            <person name="Ferguson D."/>
            <person name="Fisher S."/>
            <person name="Foley C.D."/>
            <person name="Franke A."/>
            <person name="Friedrich D."/>
            <person name="Gadbois L."/>
            <person name="Gearin G."/>
            <person name="Gearin C.R."/>
            <person name="Giannoukos G."/>
            <person name="Goode T."/>
            <person name="Graham J."/>
            <person name="Grandbois E."/>
            <person name="Grewal S."/>
            <person name="Gyaltsen K."/>
            <person name="Hafez N."/>
            <person name="Hagos B."/>
            <person name="Hall J."/>
            <person name="Henson C."/>
            <person name="Hollinger A."/>
            <person name="Honan T."/>
            <person name="Huard M.D."/>
            <person name="Hughes L."/>
            <person name="Hurhula B."/>
            <person name="Husby M.E."/>
            <person name="Kamat A."/>
            <person name="Kanga B."/>
            <person name="Kashin S."/>
            <person name="Khazanovich D."/>
            <person name="Kisner P."/>
            <person name="Lance K."/>
            <person name="Lara M."/>
            <person name="Lee W."/>
            <person name="Lennon N."/>
            <person name="Letendre F."/>
            <person name="LeVine R."/>
            <person name="Lipovsky A."/>
            <person name="Liu X."/>
            <person name="Liu J."/>
            <person name="Liu S."/>
            <person name="Lokyitsang T."/>
            <person name="Lokyitsang Y."/>
            <person name="Lubonja R."/>
            <person name="Lui A."/>
            <person name="MacDonald P."/>
            <person name="Magnisalis V."/>
            <person name="Maru K."/>
            <person name="Matthews C."/>
            <person name="McCusker W."/>
            <person name="McDonough S."/>
            <person name="Mehta T."/>
            <person name="Meldrim J."/>
            <person name="Meneus L."/>
            <person name="Mihai O."/>
            <person name="Mihalev A."/>
            <person name="Mihova T."/>
            <person name="Mittelman R."/>
            <person name="Mlenga V."/>
            <person name="Montmayeur A."/>
            <person name="Mulrain L."/>
            <person name="Navidi A."/>
            <person name="Naylor J."/>
            <person name="Negash T."/>
            <person name="Nguyen T."/>
            <person name="Nguyen N."/>
            <person name="Nicol R."/>
            <person name="Norbu C."/>
            <person name="Norbu N."/>
            <person name="Novod N."/>
            <person name="O'Neill B."/>
            <person name="Osman S."/>
            <person name="Markiewicz E."/>
            <person name="Oyono O.L."/>
            <person name="Patti C."/>
            <person name="Phunkhang P."/>
            <person name="Pierre F."/>
            <person name="Priest M."/>
            <person name="Raghuraman S."/>
            <person name="Rege F."/>
            <person name="Reyes R."/>
            <person name="Rise C."/>
            <person name="Rogov P."/>
            <person name="Ross K."/>
            <person name="Ryan E."/>
            <person name="Settipalli S."/>
            <person name="Shea T."/>
            <person name="Sherpa N."/>
            <person name="Shi L."/>
            <person name="Shih D."/>
            <person name="Sparrow T."/>
            <person name="Spaulding J."/>
            <person name="Stalker J."/>
            <person name="Stange-Thomann N."/>
            <person name="Stavropoulos S."/>
            <person name="Stone C."/>
            <person name="Strader C."/>
            <person name="Tesfaye S."/>
            <person name="Thomson T."/>
            <person name="Thoulutsang Y."/>
            <person name="Thoulutsang D."/>
            <person name="Topham K."/>
            <person name="Topping I."/>
            <person name="Tsamla T."/>
            <person name="Vassiliev H."/>
            <person name="Vo A."/>
            <person name="Wangchuk T."/>
            <person name="Wangdi T."/>
            <person name="Weiand M."/>
            <person name="Wilkinson J."/>
            <person name="Wilson A."/>
            <person name="Yadav S."/>
            <person name="Young G."/>
            <person name="Yu Q."/>
            <person name="Zembek L."/>
            <person name="Zhong D."/>
            <person name="Zimmer A."/>
            <person name="Zwirko Z."/>
            <person name="Jaffe D.B."/>
            <person name="Alvarez P."/>
            <person name="Brockman W."/>
            <person name="Butler J."/>
            <person name="Chin C."/>
            <person name="Gnerre S."/>
            <person name="Grabherr M."/>
            <person name="Kleber M."/>
            <person name="Mauceli E."/>
            <person name="MacCallum I."/>
        </authorList>
    </citation>
    <scope>NUCLEOTIDE SEQUENCE [LARGE SCALE GENOMIC DNA]</scope>
    <source>
        <strain evidence="4">Rob3c / Tucson 14021-0248.25</strain>
    </source>
</reference>
<dbReference type="InterPro" id="IPR031732">
    <property type="entry name" value="DUF4729"/>
</dbReference>
<keyword evidence="4" id="KW-1185">Reference proteome</keyword>
<evidence type="ECO:0000313" key="3">
    <source>
        <dbReference type="EMBL" id="EDW53128.1"/>
    </source>
</evidence>
<feature type="domain" description="DUF4729" evidence="2">
    <location>
        <begin position="9"/>
        <end position="134"/>
    </location>
</feature>
<dbReference type="PhylomeDB" id="B4I0U7"/>
<proteinExistence type="predicted"/>
<organism evidence="4">
    <name type="scientific">Drosophila sechellia</name>
    <name type="common">Fruit fly</name>
    <dbReference type="NCBI Taxonomy" id="7238"/>
    <lineage>
        <taxon>Eukaryota</taxon>
        <taxon>Metazoa</taxon>
        <taxon>Ecdysozoa</taxon>
        <taxon>Arthropoda</taxon>
        <taxon>Hexapoda</taxon>
        <taxon>Insecta</taxon>
        <taxon>Pterygota</taxon>
        <taxon>Neoptera</taxon>
        <taxon>Endopterygota</taxon>
        <taxon>Diptera</taxon>
        <taxon>Brachycera</taxon>
        <taxon>Muscomorpha</taxon>
        <taxon>Ephydroidea</taxon>
        <taxon>Drosophilidae</taxon>
        <taxon>Drosophila</taxon>
        <taxon>Sophophora</taxon>
    </lineage>
</organism>
<dbReference type="EMBL" id="CH480819">
    <property type="protein sequence ID" value="EDW53128.1"/>
    <property type="molecule type" value="Genomic_DNA"/>
</dbReference>
<dbReference type="Pfam" id="PF15866">
    <property type="entry name" value="DUF4729"/>
    <property type="match status" value="1"/>
</dbReference>
<accession>B4I0U7</accession>
<dbReference type="HOGENOM" id="CLU_1373538_0_0_1"/>
<dbReference type="Proteomes" id="UP000001292">
    <property type="component" value="Unassembled WGS sequence"/>
</dbReference>
<sequence>MEDSKAAICPLPDCQTVVEHTHLLRHMISKHLDPRARTLPFQLRLREVSTGQRTLLMLPYRQLILDHDQCLAVLNWSSECLTRSDLTAPQLDLPPCHQGLTNHLPILVMVCRTTWKSLLKQIDEKDVQETRDAYPFKAKNFMASVVPNVEMFGKQARNFWTTLTEMKMRRPAPEGPTKGQNKRQTFGERARELASGQLP</sequence>
<feature type="region of interest" description="Disordered" evidence="1">
    <location>
        <begin position="168"/>
        <end position="199"/>
    </location>
</feature>
<evidence type="ECO:0000256" key="1">
    <source>
        <dbReference type="SAM" id="MobiDB-lite"/>
    </source>
</evidence>